<dbReference type="Pfam" id="PF17128">
    <property type="entry name" value="DUF5107"/>
    <property type="match status" value="1"/>
</dbReference>
<organism evidence="3 4">
    <name type="scientific">Flagellimonas algicola</name>
    <dbReference type="NCBI Taxonomy" id="2583815"/>
    <lineage>
        <taxon>Bacteria</taxon>
        <taxon>Pseudomonadati</taxon>
        <taxon>Bacteroidota</taxon>
        <taxon>Flavobacteriia</taxon>
        <taxon>Flavobacteriales</taxon>
        <taxon>Flavobacteriaceae</taxon>
        <taxon>Flagellimonas</taxon>
    </lineage>
</organism>
<dbReference type="InterPro" id="IPR033396">
    <property type="entry name" value="DUF5107"/>
</dbReference>
<keyword evidence="1" id="KW-0732">Signal</keyword>
<evidence type="ECO:0000313" key="4">
    <source>
        <dbReference type="Proteomes" id="UP000751614"/>
    </source>
</evidence>
<comment type="caution">
    <text evidence="3">The sequence shown here is derived from an EMBL/GenBank/DDBJ whole genome shotgun (WGS) entry which is preliminary data.</text>
</comment>
<dbReference type="RefSeq" id="WP_138834090.1">
    <property type="nucleotide sequence ID" value="NZ_VCNI01000001.1"/>
</dbReference>
<feature type="signal peptide" evidence="1">
    <location>
        <begin position="1"/>
        <end position="17"/>
    </location>
</feature>
<name>A0ABY2WPX0_9FLAO</name>
<dbReference type="SMART" id="SM00028">
    <property type="entry name" value="TPR"/>
    <property type="match status" value="4"/>
</dbReference>
<evidence type="ECO:0000256" key="1">
    <source>
        <dbReference type="SAM" id="SignalP"/>
    </source>
</evidence>
<dbReference type="Gene3D" id="1.25.40.10">
    <property type="entry name" value="Tetratricopeptide repeat domain"/>
    <property type="match status" value="3"/>
</dbReference>
<accession>A0ABY2WPX0</accession>
<proteinExistence type="predicted"/>
<dbReference type="SUPFAM" id="SSF48452">
    <property type="entry name" value="TPR-like"/>
    <property type="match status" value="3"/>
</dbReference>
<dbReference type="Proteomes" id="UP000751614">
    <property type="component" value="Unassembled WGS sequence"/>
</dbReference>
<feature type="domain" description="DUF5107" evidence="2">
    <location>
        <begin position="48"/>
        <end position="351"/>
    </location>
</feature>
<sequence>MKKITALLWIVSLSTMAQNAKISEEVRQLDTYGFGAPNPVPILTENPKIFPYFKFEEYDHTSQKKGWKVVKLENEYIEVYVLPEIGGKVWGAIEKSTGNEFLYRNEVVKFRNIAMRGPWTSGGIEFNFGIIGHHPGTATAVDYKTATNEDGSVSCFVGNMDLPSGTYWQVEIKLDKDKAYFETNASWYNGTPLNQSYYNWMTGAAPATNDLEFFIPGNGYLEHDGTWRKWPIDDKDRNLAMYKNNNFGPSKSYHIVGDYKNYFGGYYHDRNVGFGHLSPYEEMPGQKLWLWALSRSGGIWEDLLTDTDGQYIEFQAGRLFNQYFPGAENPVSQANFDPYVMDSWQELWFPIKEIGGMEAASEYGVLNVERSGETATLGINALQGFKEPLQIFVNKKEVFRESLEMQPMQIFTKTFPCKDTDTLDISVGADKLEYTSVSKTLLKRDFVYKPEIKPSRVEQLYHEASEAMKYREYALADEKLTELFALDATHHNALILAAEAEYRKTRYDKALELANTALQLDTYNPEANYLAGIAYWAQKDALNALESFGWAARSIQFRSVSFALMAEIHLYRNELDKAERYAKKALAFNAYNLNARQVLLVVYRKYINADAFKKQLKKVFKISPINHFAAFEEILFQKEASASIIESIQNEFRNETLLELALEYLNLGQGKMAEHLLNLNSKDLKSNLYLAYASKNSEKGKELLSGLASSSPDFVFPYRREMIPVLEWAVSTHDHWKFKYYLAQNYLAVGLNDKAIDLLKQCKDVPDNDTFYSFRAKIMDDDAPYGDTHKDFETSLALNKSNWKRWDDFILFYLDHDKNDEAVALAKKGFKKFPNNYNVGLSYAKALVSTGNYAKAIGVLGSLNILPFEHASESKKIYDQAHIYRAKKFMDKGQFSKATALLEASKKWPENLGVGTPFNPDTRMADYLLGLCHEKLQNADKAGGFFEQVAKYRRHSDSNVVRNSLFKLMSHGKLGNDAAREKLLSQIQKESEDNQTAAMLLALHVQDGEKIKDLNESLNWDNRFLDILKYVAKQQ</sequence>
<dbReference type="InterPro" id="IPR011990">
    <property type="entry name" value="TPR-like_helical_dom_sf"/>
</dbReference>
<feature type="chain" id="PRO_5046131886" evidence="1">
    <location>
        <begin position="18"/>
        <end position="1035"/>
    </location>
</feature>
<gene>
    <name evidence="3" type="ORF">FGG15_05655</name>
</gene>
<protein>
    <submittedName>
        <fullName evidence="3">DUF5107 domain-containing protein</fullName>
    </submittedName>
</protein>
<evidence type="ECO:0000313" key="3">
    <source>
        <dbReference type="EMBL" id="TMU57034.1"/>
    </source>
</evidence>
<reference evidence="3 4" key="1">
    <citation type="submission" date="2019-05" db="EMBL/GenBank/DDBJ databases">
        <title>Flagellimonas sp. AsT0115, sp. nov., isolated from a marine red algae, Asparagopsis taxiformis.</title>
        <authorList>
            <person name="Kim J."/>
            <person name="Jeong S.E."/>
            <person name="Jeon C.O."/>
        </authorList>
    </citation>
    <scope>NUCLEOTIDE SEQUENCE [LARGE SCALE GENOMIC DNA]</scope>
    <source>
        <strain evidence="3 4">AsT0115</strain>
    </source>
</reference>
<dbReference type="EMBL" id="VCNI01000001">
    <property type="protein sequence ID" value="TMU57034.1"/>
    <property type="molecule type" value="Genomic_DNA"/>
</dbReference>
<dbReference type="InterPro" id="IPR019734">
    <property type="entry name" value="TPR_rpt"/>
</dbReference>
<keyword evidence="4" id="KW-1185">Reference proteome</keyword>
<evidence type="ECO:0000259" key="2">
    <source>
        <dbReference type="Pfam" id="PF17128"/>
    </source>
</evidence>